<dbReference type="CDD" id="cd17873">
    <property type="entry name" value="FlhF"/>
    <property type="match status" value="1"/>
</dbReference>
<evidence type="ECO:0000256" key="6">
    <source>
        <dbReference type="ARBA" id="ARBA00022741"/>
    </source>
</evidence>
<dbReference type="SMART" id="SM00382">
    <property type="entry name" value="AAA"/>
    <property type="match status" value="1"/>
</dbReference>
<keyword evidence="9" id="KW-0342">GTP-binding</keyword>
<evidence type="ECO:0000313" key="17">
    <source>
        <dbReference type="EMBL" id="MBC8557920.1"/>
    </source>
</evidence>
<dbReference type="RefSeq" id="WP_249305342.1">
    <property type="nucleotide sequence ID" value="NZ_JACRSW010000032.1"/>
</dbReference>
<keyword evidence="17" id="KW-0966">Cell projection</keyword>
<evidence type="ECO:0000256" key="5">
    <source>
        <dbReference type="ARBA" id="ARBA00022475"/>
    </source>
</evidence>
<keyword evidence="5" id="KW-1003">Cell membrane</keyword>
<dbReference type="SUPFAM" id="SSF52540">
    <property type="entry name" value="P-loop containing nucleoside triphosphate hydrolases"/>
    <property type="match status" value="1"/>
</dbReference>
<reference evidence="17 18" key="1">
    <citation type="submission" date="2020-08" db="EMBL/GenBank/DDBJ databases">
        <title>Genome public.</title>
        <authorList>
            <person name="Liu C."/>
            <person name="Sun Q."/>
        </authorList>
    </citation>
    <scope>NUCLEOTIDE SEQUENCE [LARGE SCALE GENOMIC DNA]</scope>
    <source>
        <strain evidence="17 18">BX3</strain>
    </source>
</reference>
<protein>
    <recommendedName>
        <fullName evidence="3 13">Flagellar biosynthesis protein FlhF</fullName>
    </recommendedName>
</protein>
<keyword evidence="17" id="KW-0969">Cilium</keyword>
<evidence type="ECO:0000259" key="16">
    <source>
        <dbReference type="SMART" id="SM00962"/>
    </source>
</evidence>
<dbReference type="Gene3D" id="1.20.120.1380">
    <property type="entry name" value="Flagellar FlhF biosynthesis protein, N domain"/>
    <property type="match status" value="1"/>
</dbReference>
<evidence type="ECO:0000256" key="7">
    <source>
        <dbReference type="ARBA" id="ARBA00022795"/>
    </source>
</evidence>
<accession>A0ABR7MVV0</accession>
<evidence type="ECO:0000256" key="1">
    <source>
        <dbReference type="ARBA" id="ARBA00004413"/>
    </source>
</evidence>
<keyword evidence="7" id="KW-1005">Bacterial flagellum biogenesis</keyword>
<keyword evidence="10" id="KW-0472">Membrane</keyword>
<comment type="caution">
    <text evidence="17">The sequence shown here is derived from an EMBL/GenBank/DDBJ whole genome shotgun (WGS) entry which is preliminary data.</text>
</comment>
<evidence type="ECO:0000313" key="18">
    <source>
        <dbReference type="Proteomes" id="UP000637513"/>
    </source>
</evidence>
<dbReference type="InterPro" id="IPR047040">
    <property type="entry name" value="FlhF__GTPase_dom"/>
</dbReference>
<feature type="domain" description="SRP54-type proteins GTP-binding" evidence="16">
    <location>
        <begin position="223"/>
        <end position="416"/>
    </location>
</feature>
<dbReference type="InterPro" id="IPR020006">
    <property type="entry name" value="FlhF"/>
</dbReference>
<dbReference type="Proteomes" id="UP000637513">
    <property type="component" value="Unassembled WGS sequence"/>
</dbReference>
<name>A0ABR7MVV0_9FIRM</name>
<dbReference type="SMART" id="SM00962">
    <property type="entry name" value="SRP54"/>
    <property type="match status" value="1"/>
</dbReference>
<organism evidence="17 18">
    <name type="scientific">Jutongia hominis</name>
    <dbReference type="NCBI Taxonomy" id="2763664"/>
    <lineage>
        <taxon>Bacteria</taxon>
        <taxon>Bacillati</taxon>
        <taxon>Bacillota</taxon>
        <taxon>Clostridia</taxon>
        <taxon>Lachnospirales</taxon>
        <taxon>Lachnospiraceae</taxon>
        <taxon>Jutongia</taxon>
    </lineage>
</organism>
<keyword evidence="18" id="KW-1185">Reference proteome</keyword>
<keyword evidence="14" id="KW-0175">Coiled coil</keyword>
<feature type="domain" description="AAA+ ATPase" evidence="15">
    <location>
        <begin position="222"/>
        <end position="370"/>
    </location>
</feature>
<dbReference type="InterPro" id="IPR000897">
    <property type="entry name" value="SRP54_GTPase_dom"/>
</dbReference>
<evidence type="ECO:0000256" key="14">
    <source>
        <dbReference type="SAM" id="Coils"/>
    </source>
</evidence>
<keyword evidence="11" id="KW-1006">Bacterial flagellum protein export</keyword>
<comment type="similarity">
    <text evidence="2">Belongs to the GTP-binding SRP family.</text>
</comment>
<evidence type="ECO:0000256" key="9">
    <source>
        <dbReference type="ARBA" id="ARBA00023134"/>
    </source>
</evidence>
<keyword evidence="4" id="KW-0813">Transport</keyword>
<sequence length="419" mass="47077">MVIRKYIAINEEEATKLAKEDLGQDVVILNVKNNSKRGFLGIFKKPSVEITAAVDEKKEEESVPDFSKLQEAIKETNAVLAANEAKVANEVKKEEKKMPDMEKISSNLLEDSSVPFSKENAQPKEKLEERLSNLQDLIEKQIQASNEVKEHKKQDSNQAYFDLIRKKLLDNEVEETYIDQIFSDIADSLSQNANLENILAGVYQKIVLKIGQPRLIDIRTRKTKYIFFIGPTGVGKTTTIAKIASTLRLTKQTKVALITSDTYRIAAVDQLKTYANILGIPLQVVYSPQDMKPAMEELSEYDLVFVDTAGRSHNNKEQKEDIQNLLDTVEDANKEVFLVLSATTKYKDLVKIAQTYSEITKYNLIFTKLDETETVGSLYNIHMLTGAPLSYATWGQNVPDDIGKIDAQSMAKKLLGGNS</sequence>
<dbReference type="EMBL" id="JACRSW010000032">
    <property type="protein sequence ID" value="MBC8557920.1"/>
    <property type="molecule type" value="Genomic_DNA"/>
</dbReference>
<evidence type="ECO:0000256" key="12">
    <source>
        <dbReference type="ARBA" id="ARBA00025337"/>
    </source>
</evidence>
<dbReference type="Pfam" id="PF00448">
    <property type="entry name" value="SRP54"/>
    <property type="match status" value="1"/>
</dbReference>
<dbReference type="NCBIfam" id="TIGR03499">
    <property type="entry name" value="FlhF"/>
    <property type="match status" value="1"/>
</dbReference>
<dbReference type="PANTHER" id="PTHR43134">
    <property type="entry name" value="SIGNAL RECOGNITION PARTICLE RECEPTOR SUBUNIT ALPHA"/>
    <property type="match status" value="1"/>
</dbReference>
<feature type="coiled-coil region" evidence="14">
    <location>
        <begin position="124"/>
        <end position="154"/>
    </location>
</feature>
<evidence type="ECO:0000256" key="11">
    <source>
        <dbReference type="ARBA" id="ARBA00023225"/>
    </source>
</evidence>
<gene>
    <name evidence="17" type="primary">flhF</name>
    <name evidence="17" type="ORF">H8700_09405</name>
</gene>
<dbReference type="InterPro" id="IPR027417">
    <property type="entry name" value="P-loop_NTPase"/>
</dbReference>
<evidence type="ECO:0000256" key="10">
    <source>
        <dbReference type="ARBA" id="ARBA00023136"/>
    </source>
</evidence>
<dbReference type="PANTHER" id="PTHR43134:SF3">
    <property type="entry name" value="FLAGELLAR BIOSYNTHESIS PROTEIN FLHF"/>
    <property type="match status" value="1"/>
</dbReference>
<comment type="function">
    <text evidence="12">Necessary for flagellar biosynthesis. May be involved in translocation of the flagellum.</text>
</comment>
<comment type="subcellular location">
    <subcellularLocation>
        <location evidence="1">Cell membrane</location>
        <topology evidence="1">Peripheral membrane protein</topology>
        <orientation evidence="1">Cytoplasmic side</orientation>
    </subcellularLocation>
</comment>
<dbReference type="InterPro" id="IPR003593">
    <property type="entry name" value="AAA+_ATPase"/>
</dbReference>
<evidence type="ECO:0000256" key="3">
    <source>
        <dbReference type="ARBA" id="ARBA00014919"/>
    </source>
</evidence>
<evidence type="ECO:0000256" key="2">
    <source>
        <dbReference type="ARBA" id="ARBA00008531"/>
    </source>
</evidence>
<keyword evidence="8" id="KW-0653">Protein transport</keyword>
<evidence type="ECO:0000256" key="8">
    <source>
        <dbReference type="ARBA" id="ARBA00022927"/>
    </source>
</evidence>
<keyword evidence="6" id="KW-0547">Nucleotide-binding</keyword>
<evidence type="ECO:0000259" key="15">
    <source>
        <dbReference type="SMART" id="SM00382"/>
    </source>
</evidence>
<keyword evidence="17" id="KW-0282">Flagellum</keyword>
<evidence type="ECO:0000256" key="4">
    <source>
        <dbReference type="ARBA" id="ARBA00022448"/>
    </source>
</evidence>
<proteinExistence type="inferred from homology"/>
<dbReference type="Gene3D" id="3.40.50.300">
    <property type="entry name" value="P-loop containing nucleotide triphosphate hydrolases"/>
    <property type="match status" value="1"/>
</dbReference>
<evidence type="ECO:0000256" key="13">
    <source>
        <dbReference type="NCBIfam" id="TIGR03499"/>
    </source>
</evidence>